<dbReference type="SUPFAM" id="SSF53613">
    <property type="entry name" value="Ribokinase-like"/>
    <property type="match status" value="1"/>
</dbReference>
<comment type="similarity">
    <text evidence="1">Belongs to the carbohydrate kinase PfkB family.</text>
</comment>
<feature type="domain" description="Carbohydrate kinase PfkB" evidence="4">
    <location>
        <begin position="1"/>
        <end position="302"/>
    </location>
</feature>
<evidence type="ECO:0000313" key="6">
    <source>
        <dbReference type="Proteomes" id="UP000284822"/>
    </source>
</evidence>
<sequence>MAKIVAFGEIMLRLTVPNYLLLEQTNELQMSFTGTGVNVLESLAHMGHKSYLISTLPNNRLGIAAASHIRNIGIKDNYLEYAGDHLGSFFVELGYGNRPEEVTYQNRINSSFCLNGGYDFENYLKDADLIHICGISLCLTSTTRKMALLCAKKASELGKIVCFDFNFRPSLNKKSNIAKLMKSYREILQYCNIVFGSRRDLTELLGYSKNRTDEDIFKQFVYDYKLNAFCGTKRTTKKHQNFISGFYCNDDKLTWSAPQYLSILDRIGGGDAFAAGIIHSYLVHASIKDSLNYAVANSALAHAQIDDIPLASKKQILHFINTNGNLSEVVR</sequence>
<dbReference type="PANTHER" id="PTHR43320:SF2">
    <property type="entry name" value="2-DEHYDRO-3-DEOXYGLUCONOKINASE_2-DEHYDRO-3-DEOXYGALACTONOKINASE"/>
    <property type="match status" value="1"/>
</dbReference>
<dbReference type="CDD" id="cd01166">
    <property type="entry name" value="KdgK"/>
    <property type="match status" value="1"/>
</dbReference>
<evidence type="ECO:0000259" key="4">
    <source>
        <dbReference type="Pfam" id="PF00294"/>
    </source>
</evidence>
<accession>A0A3R6UUL0</accession>
<dbReference type="RefSeq" id="WP_118911008.1">
    <property type="nucleotide sequence ID" value="NZ_QOCS01000016.1"/>
</dbReference>
<name>A0A3R6UUL0_9LACO</name>
<dbReference type="InterPro" id="IPR029056">
    <property type="entry name" value="Ribokinase-like"/>
</dbReference>
<evidence type="ECO:0000256" key="3">
    <source>
        <dbReference type="ARBA" id="ARBA00022777"/>
    </source>
</evidence>
<keyword evidence="3 5" id="KW-0418">Kinase</keyword>
<dbReference type="GO" id="GO:0016301">
    <property type="term" value="F:kinase activity"/>
    <property type="evidence" value="ECO:0007669"/>
    <property type="project" value="UniProtKB-KW"/>
</dbReference>
<keyword evidence="2" id="KW-0808">Transferase</keyword>
<evidence type="ECO:0000256" key="2">
    <source>
        <dbReference type="ARBA" id="ARBA00022679"/>
    </source>
</evidence>
<dbReference type="EMBL" id="QOCS01000016">
    <property type="protein sequence ID" value="RHW45636.1"/>
    <property type="molecule type" value="Genomic_DNA"/>
</dbReference>
<dbReference type="Proteomes" id="UP000284822">
    <property type="component" value="Unassembled WGS sequence"/>
</dbReference>
<dbReference type="AlphaFoldDB" id="A0A3R6UUL0"/>
<dbReference type="InterPro" id="IPR011611">
    <property type="entry name" value="PfkB_dom"/>
</dbReference>
<proteinExistence type="inferred from homology"/>
<gene>
    <name evidence="5" type="ORF">DS832_07400</name>
</gene>
<dbReference type="Pfam" id="PF00294">
    <property type="entry name" value="PfkB"/>
    <property type="match status" value="1"/>
</dbReference>
<comment type="caution">
    <text evidence="5">The sequence shown here is derived from an EMBL/GenBank/DDBJ whole genome shotgun (WGS) entry which is preliminary data.</text>
</comment>
<dbReference type="PANTHER" id="PTHR43320">
    <property type="entry name" value="SUGAR KINASE"/>
    <property type="match status" value="1"/>
</dbReference>
<evidence type="ECO:0000256" key="1">
    <source>
        <dbReference type="ARBA" id="ARBA00010688"/>
    </source>
</evidence>
<dbReference type="InterPro" id="IPR052700">
    <property type="entry name" value="Carb_kinase_PfkB-like"/>
</dbReference>
<protein>
    <submittedName>
        <fullName evidence="5">Sugar kinase</fullName>
    </submittedName>
</protein>
<reference evidence="5 6" key="1">
    <citation type="submission" date="2018-07" db="EMBL/GenBank/DDBJ databases">
        <title>Genome sequences of six Lactobacillus spp. isolated from bumble bee guts.</title>
        <authorList>
            <person name="Motta E.V.S."/>
            <person name="Moran N.A."/>
        </authorList>
    </citation>
    <scope>NUCLEOTIDE SEQUENCE [LARGE SCALE GENOMIC DNA]</scope>
    <source>
        <strain evidence="5 6">LV-8.1</strain>
    </source>
</reference>
<organism evidence="5 6">
    <name type="scientific">Bombilactobacillus bombi</name>
    <dbReference type="NCBI Taxonomy" id="1303590"/>
    <lineage>
        <taxon>Bacteria</taxon>
        <taxon>Bacillati</taxon>
        <taxon>Bacillota</taxon>
        <taxon>Bacilli</taxon>
        <taxon>Lactobacillales</taxon>
        <taxon>Lactobacillaceae</taxon>
        <taxon>Bombilactobacillus</taxon>
    </lineage>
</organism>
<dbReference type="Gene3D" id="3.40.1190.20">
    <property type="match status" value="1"/>
</dbReference>
<evidence type="ECO:0000313" key="5">
    <source>
        <dbReference type="EMBL" id="RHW45636.1"/>
    </source>
</evidence>